<name>A0A5B7JYV5_PORTR</name>
<dbReference type="AlphaFoldDB" id="A0A5B7JYV5"/>
<gene>
    <name evidence="1" type="ORF">E2C01_096833</name>
</gene>
<reference evidence="1 2" key="1">
    <citation type="submission" date="2019-05" db="EMBL/GenBank/DDBJ databases">
        <title>Another draft genome of Portunus trituberculatus and its Hox gene families provides insights of decapod evolution.</title>
        <authorList>
            <person name="Jeong J.-H."/>
            <person name="Song I."/>
            <person name="Kim S."/>
            <person name="Choi T."/>
            <person name="Kim D."/>
            <person name="Ryu S."/>
            <person name="Kim W."/>
        </authorList>
    </citation>
    <scope>NUCLEOTIDE SEQUENCE [LARGE SCALE GENOMIC DNA]</scope>
    <source>
        <tissue evidence="1">Muscle</tissue>
    </source>
</reference>
<keyword evidence="2" id="KW-1185">Reference proteome</keyword>
<sequence>MEMVALAGGGDAFWCRTCQRGVVVVVVVVGWQRSCEL</sequence>
<evidence type="ECO:0000313" key="2">
    <source>
        <dbReference type="Proteomes" id="UP000324222"/>
    </source>
</evidence>
<accession>A0A5B7JYV5</accession>
<dbReference type="EMBL" id="VSRR010126570">
    <property type="protein sequence ID" value="MPD01313.1"/>
    <property type="molecule type" value="Genomic_DNA"/>
</dbReference>
<proteinExistence type="predicted"/>
<evidence type="ECO:0000313" key="1">
    <source>
        <dbReference type="EMBL" id="MPD01313.1"/>
    </source>
</evidence>
<organism evidence="1 2">
    <name type="scientific">Portunus trituberculatus</name>
    <name type="common">Swimming crab</name>
    <name type="synonym">Neptunus trituberculatus</name>
    <dbReference type="NCBI Taxonomy" id="210409"/>
    <lineage>
        <taxon>Eukaryota</taxon>
        <taxon>Metazoa</taxon>
        <taxon>Ecdysozoa</taxon>
        <taxon>Arthropoda</taxon>
        <taxon>Crustacea</taxon>
        <taxon>Multicrustacea</taxon>
        <taxon>Malacostraca</taxon>
        <taxon>Eumalacostraca</taxon>
        <taxon>Eucarida</taxon>
        <taxon>Decapoda</taxon>
        <taxon>Pleocyemata</taxon>
        <taxon>Brachyura</taxon>
        <taxon>Eubrachyura</taxon>
        <taxon>Portunoidea</taxon>
        <taxon>Portunidae</taxon>
        <taxon>Portuninae</taxon>
        <taxon>Portunus</taxon>
    </lineage>
</organism>
<protein>
    <submittedName>
        <fullName evidence="1">Uncharacterized protein</fullName>
    </submittedName>
</protein>
<dbReference type="Proteomes" id="UP000324222">
    <property type="component" value="Unassembled WGS sequence"/>
</dbReference>
<comment type="caution">
    <text evidence="1">The sequence shown here is derived from an EMBL/GenBank/DDBJ whole genome shotgun (WGS) entry which is preliminary data.</text>
</comment>